<sequence>MIGRELWHGNLQQETFPSPHRDPITKGGELNKVDTTAHMDTASRSCLAQPTVIPNQNAH</sequence>
<evidence type="ECO:0000313" key="3">
    <source>
        <dbReference type="Proteomes" id="UP001238540"/>
    </source>
</evidence>
<feature type="region of interest" description="Disordered" evidence="1">
    <location>
        <begin position="1"/>
        <end position="30"/>
    </location>
</feature>
<proteinExistence type="predicted"/>
<evidence type="ECO:0000313" key="2">
    <source>
        <dbReference type="EMBL" id="MDN3609799.1"/>
    </source>
</evidence>
<feature type="compositionally biased region" description="Basic and acidic residues" evidence="1">
    <location>
        <begin position="19"/>
        <end position="30"/>
    </location>
</feature>
<accession>A0ABT8BTM5</accession>
<dbReference type="RefSeq" id="WP_290311541.1">
    <property type="nucleotide sequence ID" value="NZ_JAUFQC010000001.1"/>
</dbReference>
<name>A0ABT8BTM5_9VIBR</name>
<reference evidence="3" key="1">
    <citation type="journal article" date="2019" name="Int. J. Syst. Evol. Microbiol.">
        <title>The Global Catalogue of Microorganisms (GCM) 10K type strain sequencing project: providing services to taxonomists for standard genome sequencing and annotation.</title>
        <authorList>
            <consortium name="The Broad Institute Genomics Platform"/>
            <consortium name="The Broad Institute Genome Sequencing Center for Infectious Disease"/>
            <person name="Wu L."/>
            <person name="Ma J."/>
        </authorList>
    </citation>
    <scope>NUCLEOTIDE SEQUENCE [LARGE SCALE GENOMIC DNA]</scope>
    <source>
        <strain evidence="3">CECT 7398</strain>
    </source>
</reference>
<dbReference type="Proteomes" id="UP001238540">
    <property type="component" value="Unassembled WGS sequence"/>
</dbReference>
<comment type="caution">
    <text evidence="2">The sequence shown here is derived from an EMBL/GenBank/DDBJ whole genome shotgun (WGS) entry which is preliminary data.</text>
</comment>
<gene>
    <name evidence="2" type="ORF">QWZ16_08820</name>
</gene>
<keyword evidence="3" id="KW-1185">Reference proteome</keyword>
<evidence type="ECO:0000256" key="1">
    <source>
        <dbReference type="SAM" id="MobiDB-lite"/>
    </source>
</evidence>
<protein>
    <submittedName>
        <fullName evidence="2">Uncharacterized protein</fullName>
    </submittedName>
</protein>
<organism evidence="2 3">
    <name type="scientific">Vibrio ostreicida</name>
    <dbReference type="NCBI Taxonomy" id="526588"/>
    <lineage>
        <taxon>Bacteria</taxon>
        <taxon>Pseudomonadati</taxon>
        <taxon>Pseudomonadota</taxon>
        <taxon>Gammaproteobacteria</taxon>
        <taxon>Vibrionales</taxon>
        <taxon>Vibrionaceae</taxon>
        <taxon>Vibrio</taxon>
    </lineage>
</organism>
<dbReference type="EMBL" id="JAUFQC010000001">
    <property type="protein sequence ID" value="MDN3609799.1"/>
    <property type="molecule type" value="Genomic_DNA"/>
</dbReference>